<dbReference type="InterPro" id="IPR045528">
    <property type="entry name" value="DO-GTPase2"/>
</dbReference>
<dbReference type="SUPFAM" id="SSF52540">
    <property type="entry name" value="P-loop containing nucleoside triphosphate hydrolases"/>
    <property type="match status" value="1"/>
</dbReference>
<dbReference type="KEGG" id="mic:Mic7113_0976"/>
<dbReference type="PATRIC" id="fig|1173027.3.peg.1077"/>
<dbReference type="STRING" id="1173027.Mic7113_0976"/>
<dbReference type="HOGENOM" id="CLU_053839_0_0_3"/>
<dbReference type="RefSeq" id="WP_015181034.1">
    <property type="nucleotide sequence ID" value="NC_019738.1"/>
</dbReference>
<dbReference type="OrthoDB" id="9255714at2"/>
<sequence>MPQELKIAMLGPTGVGKTSLLTAMYEQFENTIGKANLQLTPDLESSAILQERLGELKSLTDNFEPKGGIEGTENPQSFIFAFGKKGVKPSVQLHFQDFPGKYLDKKSPLENKKFVEELLHECVAVLIAIDAPALMEDDGKWHDAINRPQQITNFFQRTYQDMNSPRLVILAPVRCEKYLQDLTSANALLKSVKDKYAKLLDLFSSDALLPWVVSVVTPVQTIGTVIFKDIREIDGTPHFYFRKTGHDAEYSPKDSEQPLRYLLRFVLKLHLDQKNWGFFNPIRVWLGWDEHLKEAIRQTASGCKSTWGFTVIQGEKWLNIK</sequence>
<reference evidence="2 3" key="1">
    <citation type="submission" date="2012-06" db="EMBL/GenBank/DDBJ databases">
        <title>Finished chromosome of genome of Microcoleus sp. PCC 7113.</title>
        <authorList>
            <consortium name="US DOE Joint Genome Institute"/>
            <person name="Gugger M."/>
            <person name="Coursin T."/>
            <person name="Rippka R."/>
            <person name="Tandeau De Marsac N."/>
            <person name="Huntemann M."/>
            <person name="Wei C.-L."/>
            <person name="Han J."/>
            <person name="Detter J.C."/>
            <person name="Han C."/>
            <person name="Tapia R."/>
            <person name="Chen A."/>
            <person name="Kyrpides N."/>
            <person name="Mavromatis K."/>
            <person name="Markowitz V."/>
            <person name="Szeto E."/>
            <person name="Ivanova N."/>
            <person name="Pagani I."/>
            <person name="Pati A."/>
            <person name="Goodwin L."/>
            <person name="Nordberg H.P."/>
            <person name="Cantor M.N."/>
            <person name="Hua S.X."/>
            <person name="Woyke T."/>
            <person name="Kerfeld C.A."/>
        </authorList>
    </citation>
    <scope>NUCLEOTIDE SEQUENCE [LARGE SCALE GENOMIC DNA]</scope>
    <source>
        <strain evidence="2 3">PCC 7113</strain>
    </source>
</reference>
<dbReference type="eggNOG" id="COG1100">
    <property type="taxonomic scope" value="Bacteria"/>
</dbReference>
<protein>
    <recommendedName>
        <fullName evidence="1">Double-GTPase 2 domain-containing protein</fullName>
    </recommendedName>
</protein>
<name>K9WAS1_9CYAN</name>
<dbReference type="InterPro" id="IPR027417">
    <property type="entry name" value="P-loop_NTPase"/>
</dbReference>
<keyword evidence="3" id="KW-1185">Reference proteome</keyword>
<evidence type="ECO:0000313" key="2">
    <source>
        <dbReference type="EMBL" id="AFZ16874.1"/>
    </source>
</evidence>
<organism evidence="2 3">
    <name type="scientific">Allocoleopsis franciscana PCC 7113</name>
    <dbReference type="NCBI Taxonomy" id="1173027"/>
    <lineage>
        <taxon>Bacteria</taxon>
        <taxon>Bacillati</taxon>
        <taxon>Cyanobacteriota</taxon>
        <taxon>Cyanophyceae</taxon>
        <taxon>Coleofasciculales</taxon>
        <taxon>Coleofasciculaceae</taxon>
        <taxon>Allocoleopsis</taxon>
        <taxon>Allocoleopsis franciscana</taxon>
    </lineage>
</organism>
<feature type="domain" description="Double-GTPase 2" evidence="1">
    <location>
        <begin position="7"/>
        <end position="169"/>
    </location>
</feature>
<dbReference type="AlphaFoldDB" id="K9WAS1"/>
<proteinExistence type="predicted"/>
<dbReference type="Proteomes" id="UP000010471">
    <property type="component" value="Chromosome"/>
</dbReference>
<dbReference type="EMBL" id="CP003630">
    <property type="protein sequence ID" value="AFZ16874.1"/>
    <property type="molecule type" value="Genomic_DNA"/>
</dbReference>
<dbReference type="Pfam" id="PF19993">
    <property type="entry name" value="DO-GTPase2"/>
    <property type="match status" value="1"/>
</dbReference>
<evidence type="ECO:0000313" key="3">
    <source>
        <dbReference type="Proteomes" id="UP000010471"/>
    </source>
</evidence>
<evidence type="ECO:0000259" key="1">
    <source>
        <dbReference type="Pfam" id="PF19993"/>
    </source>
</evidence>
<gene>
    <name evidence="2" type="ORF">Mic7113_0976</name>
</gene>
<accession>K9WAS1</accession>